<dbReference type="Proteomes" id="UP000253529">
    <property type="component" value="Unassembled WGS sequence"/>
</dbReference>
<dbReference type="PROSITE" id="PS51007">
    <property type="entry name" value="CYTC"/>
    <property type="match status" value="4"/>
</dbReference>
<dbReference type="InterPro" id="IPR009056">
    <property type="entry name" value="Cyt_c-like_dom"/>
</dbReference>
<dbReference type="Pfam" id="PF00034">
    <property type="entry name" value="Cytochrom_C"/>
    <property type="match status" value="2"/>
</dbReference>
<keyword evidence="8" id="KW-1185">Reference proteome</keyword>
<dbReference type="PANTHER" id="PTHR35008">
    <property type="entry name" value="BLL4482 PROTEIN-RELATED"/>
    <property type="match status" value="1"/>
</dbReference>
<dbReference type="Pfam" id="PF21342">
    <property type="entry name" value="SoxA-TsdA_cyt-c"/>
    <property type="match status" value="1"/>
</dbReference>
<comment type="caution">
    <text evidence="7">The sequence shown here is derived from an EMBL/GenBank/DDBJ whole genome shotgun (WGS) entry which is preliminary data.</text>
</comment>
<gene>
    <name evidence="7" type="ORF">DFR50_104108</name>
</gene>
<dbReference type="EMBL" id="QNRK01000004">
    <property type="protein sequence ID" value="RBP16831.1"/>
    <property type="molecule type" value="Genomic_DNA"/>
</dbReference>
<feature type="domain" description="Cytochrome c" evidence="6">
    <location>
        <begin position="187"/>
        <end position="293"/>
    </location>
</feature>
<name>A0A366FQK9_9HYPH</name>
<evidence type="ECO:0000259" key="6">
    <source>
        <dbReference type="PROSITE" id="PS51007"/>
    </source>
</evidence>
<evidence type="ECO:0000256" key="4">
    <source>
        <dbReference type="PROSITE-ProRule" id="PRU00433"/>
    </source>
</evidence>
<keyword evidence="3 4" id="KW-0408">Iron</keyword>
<dbReference type="AlphaFoldDB" id="A0A366FQK9"/>
<dbReference type="GO" id="GO:0046872">
    <property type="term" value="F:metal ion binding"/>
    <property type="evidence" value="ECO:0007669"/>
    <property type="project" value="UniProtKB-KW"/>
</dbReference>
<feature type="domain" description="Cytochrome c" evidence="6">
    <location>
        <begin position="41"/>
        <end position="144"/>
    </location>
</feature>
<organism evidence="7 8">
    <name type="scientific">Roseiarcus fermentans</name>
    <dbReference type="NCBI Taxonomy" id="1473586"/>
    <lineage>
        <taxon>Bacteria</taxon>
        <taxon>Pseudomonadati</taxon>
        <taxon>Pseudomonadota</taxon>
        <taxon>Alphaproteobacteria</taxon>
        <taxon>Hyphomicrobiales</taxon>
        <taxon>Roseiarcaceae</taxon>
        <taxon>Roseiarcus</taxon>
    </lineage>
</organism>
<dbReference type="RefSeq" id="WP_113888069.1">
    <property type="nucleotide sequence ID" value="NZ_QNRK01000004.1"/>
</dbReference>
<feature type="domain" description="Cytochrome c" evidence="6">
    <location>
        <begin position="564"/>
        <end position="657"/>
    </location>
</feature>
<protein>
    <submittedName>
        <fullName evidence="7">Thiosulfate dehydrogenase</fullName>
    </submittedName>
</protein>
<evidence type="ECO:0000256" key="1">
    <source>
        <dbReference type="ARBA" id="ARBA00022617"/>
    </source>
</evidence>
<keyword evidence="1 4" id="KW-0349">Heme</keyword>
<dbReference type="InterPro" id="IPR051459">
    <property type="entry name" value="Cytochrome_c-type_DH"/>
</dbReference>
<evidence type="ECO:0000256" key="5">
    <source>
        <dbReference type="SAM" id="MobiDB-lite"/>
    </source>
</evidence>
<sequence>MNRLIVAGVAVVAAGFGALGWALTPLPAPASMLAAPPMDEAAVARGAYLARLGDCGACHTAKDGAPMAGGVAFDTPFGRVTSPNITPDPTTGIGRYTLAQFEGALRRGVGGAGDNLYPAMPYPSFARISDDDVRSLYAYFIKGVAPVDRPNTPDAMRFPFNIRLGLGLWKTAFFDPRRFVDDPSQDGQWNRGAYIVEGLGHCGACHTPRGIGMQEVTTRPEDAAYLSGATVPPWYAVSLRNAWRPDAIAQFLKTGVNGHAAAFGSMTEVVTDSTQYVSDADLAAVAGFLASLSTGSGAPSTTVAGSVPETLTTTRGGLGYDQFCSSCHGRDGRGAPGVFPPLAGNDSVTSDDPTSVVHVALTGWREATTRHANHAFTMPAYDRLSDTELAEILTFARTNWGNDGAAITAAQVEAQRRALALAPTPPSPFTVWRFADMLAAPNADQLVLGMRLLTETKALLPDNVGDALTCSSCHLNGGTVADASPFNGLVALFPTYNARAGRVISIDDRINGCFQRSMNGKPMATDSKAMQAMVAAMAWMKGDTTADGAIVGRGFAEVDAALVPDRARGETLFAANCAVCHGLDGRGAKAVGGQWLIPPLWGDESFNLGAGMARTFIAASFVKSNMPVAHSTSFPQGQGGLADQDALDVADYFTHRPRPDFPGKVEDWPKGETPKDARR</sequence>
<dbReference type="SUPFAM" id="SSF46626">
    <property type="entry name" value="Cytochrome c"/>
    <property type="match status" value="5"/>
</dbReference>
<accession>A0A366FQK9</accession>
<reference evidence="7 8" key="1">
    <citation type="submission" date="2018-06" db="EMBL/GenBank/DDBJ databases">
        <title>Genomic Encyclopedia of Type Strains, Phase IV (KMG-IV): sequencing the most valuable type-strain genomes for metagenomic binning, comparative biology and taxonomic classification.</title>
        <authorList>
            <person name="Goeker M."/>
        </authorList>
    </citation>
    <scope>NUCLEOTIDE SEQUENCE [LARGE SCALE GENOMIC DNA]</scope>
    <source>
        <strain evidence="7 8">DSM 24875</strain>
    </source>
</reference>
<dbReference type="PANTHER" id="PTHR35008:SF8">
    <property type="entry name" value="ALCOHOL DEHYDROGENASE CYTOCHROME C SUBUNIT"/>
    <property type="match status" value="1"/>
</dbReference>
<feature type="domain" description="Cytochrome c" evidence="6">
    <location>
        <begin position="311"/>
        <end position="400"/>
    </location>
</feature>
<evidence type="ECO:0000256" key="2">
    <source>
        <dbReference type="ARBA" id="ARBA00022723"/>
    </source>
</evidence>
<proteinExistence type="predicted"/>
<evidence type="ECO:0000313" key="8">
    <source>
        <dbReference type="Proteomes" id="UP000253529"/>
    </source>
</evidence>
<feature type="region of interest" description="Disordered" evidence="5">
    <location>
        <begin position="654"/>
        <end position="679"/>
    </location>
</feature>
<dbReference type="Gene3D" id="1.10.760.10">
    <property type="entry name" value="Cytochrome c-like domain"/>
    <property type="match status" value="5"/>
</dbReference>
<dbReference type="OrthoDB" id="9811281at2"/>
<evidence type="ECO:0000256" key="3">
    <source>
        <dbReference type="ARBA" id="ARBA00023004"/>
    </source>
</evidence>
<dbReference type="GO" id="GO:0020037">
    <property type="term" value="F:heme binding"/>
    <property type="evidence" value="ECO:0007669"/>
    <property type="project" value="InterPro"/>
</dbReference>
<keyword evidence="2 4" id="KW-0479">Metal-binding</keyword>
<dbReference type="GO" id="GO:0009055">
    <property type="term" value="F:electron transfer activity"/>
    <property type="evidence" value="ECO:0007669"/>
    <property type="project" value="InterPro"/>
</dbReference>
<dbReference type="InterPro" id="IPR036909">
    <property type="entry name" value="Cyt_c-like_dom_sf"/>
</dbReference>
<evidence type="ECO:0000313" key="7">
    <source>
        <dbReference type="EMBL" id="RBP16831.1"/>
    </source>
</evidence>